<organism evidence="2 3">
    <name type="scientific">Orchesella dallaii</name>
    <dbReference type="NCBI Taxonomy" id="48710"/>
    <lineage>
        <taxon>Eukaryota</taxon>
        <taxon>Metazoa</taxon>
        <taxon>Ecdysozoa</taxon>
        <taxon>Arthropoda</taxon>
        <taxon>Hexapoda</taxon>
        <taxon>Collembola</taxon>
        <taxon>Entomobryomorpha</taxon>
        <taxon>Entomobryoidea</taxon>
        <taxon>Orchesellidae</taxon>
        <taxon>Orchesellinae</taxon>
        <taxon>Orchesella</taxon>
    </lineage>
</organism>
<sequence>MAFEAIEVIDLTSDTEDIEVISVSSGSITEELEQVDSDNLPATEVNVNQQLQEEDENQVYNKFVDTDDHGGAYSGFIRIDKSGKYIPFVLSIFAQETDEQHGTSTGMMAATYQQAVEDWIQGEKQEGPRAIPDAAAGCDNSQATFDESQIMEIVVFTSQNGGGSTSPAEKEVLGQLEAHDCLPESSSLDSDLGRDDGESKEVPSKPQEKEKMVPVCPSTVEYQGKMVQIGNVSIKIPKCDSSPETFRKLKFGEADRQNGTLDASPRPIAAAFHRQINYSVNSR</sequence>
<evidence type="ECO:0000313" key="2">
    <source>
        <dbReference type="EMBL" id="CAL8131162.1"/>
    </source>
</evidence>
<dbReference type="EMBL" id="CAXLJM020000086">
    <property type="protein sequence ID" value="CAL8131162.1"/>
    <property type="molecule type" value="Genomic_DNA"/>
</dbReference>
<evidence type="ECO:0000313" key="3">
    <source>
        <dbReference type="Proteomes" id="UP001642540"/>
    </source>
</evidence>
<gene>
    <name evidence="2" type="ORF">ODALV1_LOCUS24052</name>
</gene>
<feature type="compositionally biased region" description="Basic and acidic residues" evidence="1">
    <location>
        <begin position="191"/>
        <end position="211"/>
    </location>
</feature>
<proteinExistence type="predicted"/>
<feature type="region of interest" description="Disordered" evidence="1">
    <location>
        <begin position="183"/>
        <end position="211"/>
    </location>
</feature>
<evidence type="ECO:0000256" key="1">
    <source>
        <dbReference type="SAM" id="MobiDB-lite"/>
    </source>
</evidence>
<dbReference type="Proteomes" id="UP001642540">
    <property type="component" value="Unassembled WGS sequence"/>
</dbReference>
<comment type="caution">
    <text evidence="2">The sequence shown here is derived from an EMBL/GenBank/DDBJ whole genome shotgun (WGS) entry which is preliminary data.</text>
</comment>
<reference evidence="2 3" key="1">
    <citation type="submission" date="2024-08" db="EMBL/GenBank/DDBJ databases">
        <authorList>
            <person name="Cucini C."/>
            <person name="Frati F."/>
        </authorList>
    </citation>
    <scope>NUCLEOTIDE SEQUENCE [LARGE SCALE GENOMIC DNA]</scope>
</reference>
<name>A0ABP1RMX3_9HEXA</name>
<protein>
    <submittedName>
        <fullName evidence="2">Uncharacterized protein</fullName>
    </submittedName>
</protein>
<accession>A0ABP1RMX3</accession>
<keyword evidence="3" id="KW-1185">Reference proteome</keyword>